<dbReference type="Proteomes" id="UP000444318">
    <property type="component" value="Unassembled WGS sequence"/>
</dbReference>
<reference evidence="2 3" key="1">
    <citation type="submission" date="2019-10" db="EMBL/GenBank/DDBJ databases">
        <title>Two novel species isolated from a subtropical stream in China.</title>
        <authorList>
            <person name="Lu H."/>
        </authorList>
    </citation>
    <scope>NUCLEOTIDE SEQUENCE [LARGE SCALE GENOMIC DNA]</scope>
    <source>
        <strain evidence="2 3">FT103W</strain>
    </source>
</reference>
<feature type="signal peptide" evidence="1">
    <location>
        <begin position="1"/>
        <end position="27"/>
    </location>
</feature>
<organism evidence="2 3">
    <name type="scientific">Rugamonas rivuli</name>
    <dbReference type="NCBI Taxonomy" id="2743358"/>
    <lineage>
        <taxon>Bacteria</taxon>
        <taxon>Pseudomonadati</taxon>
        <taxon>Pseudomonadota</taxon>
        <taxon>Betaproteobacteria</taxon>
        <taxon>Burkholderiales</taxon>
        <taxon>Oxalobacteraceae</taxon>
        <taxon>Telluria group</taxon>
        <taxon>Rugamonas</taxon>
    </lineage>
</organism>
<dbReference type="RefSeq" id="WP_152804643.1">
    <property type="nucleotide sequence ID" value="NZ_WHUF01000003.1"/>
</dbReference>
<evidence type="ECO:0000256" key="1">
    <source>
        <dbReference type="SAM" id="SignalP"/>
    </source>
</evidence>
<accession>A0A843SCS7</accession>
<keyword evidence="3" id="KW-1185">Reference proteome</keyword>
<comment type="caution">
    <text evidence="2">The sequence shown here is derived from an EMBL/GenBank/DDBJ whole genome shotgun (WGS) entry which is preliminary data.</text>
</comment>
<gene>
    <name evidence="2" type="ORF">GEV01_12275</name>
</gene>
<feature type="chain" id="PRO_5032661055" description="PEP-CTERM protein-sorting domain-containing protein" evidence="1">
    <location>
        <begin position="28"/>
        <end position="334"/>
    </location>
</feature>
<dbReference type="EMBL" id="WHUF01000003">
    <property type="protein sequence ID" value="MQA20288.1"/>
    <property type="molecule type" value="Genomic_DNA"/>
</dbReference>
<name>A0A843SCS7_9BURK</name>
<dbReference type="AlphaFoldDB" id="A0A843SCS7"/>
<evidence type="ECO:0000313" key="3">
    <source>
        <dbReference type="Proteomes" id="UP000444318"/>
    </source>
</evidence>
<protein>
    <recommendedName>
        <fullName evidence="4">PEP-CTERM protein-sorting domain-containing protein</fullName>
    </recommendedName>
</protein>
<proteinExistence type="predicted"/>
<evidence type="ECO:0000313" key="2">
    <source>
        <dbReference type="EMBL" id="MQA20288.1"/>
    </source>
</evidence>
<sequence>MKTLRLMRPCWLLAVAAGFALAGPASATPTDDPFSQYSLTHGFDFRPAGGILSGVWNYRVATRASAPTVQCVLAASVPMPVTATQNCNSVALSGANADANASVTTATFVPGHASGVVHVDGFADVPGRGSASSAALSQVRVHGGDLMRNGRIKWGPAFSMSATKRASVRARDPISFDVLDPITGLHSTGVLEDIDAELNGAGSASWSGNVLSVDADQFVFTIDMDSSFIPASERGTVDFIIDHGIVTTSMSTGIFAGLLPSVGSSGTFSTAFSNDLTLDYDLGGMGGPNALVDFDFGNASDAVAMPAPDTLLLAGTGLMLLGLFVRRSQASQGQ</sequence>
<keyword evidence="1" id="KW-0732">Signal</keyword>
<evidence type="ECO:0008006" key="4">
    <source>
        <dbReference type="Google" id="ProtNLM"/>
    </source>
</evidence>